<feature type="compositionally biased region" description="Basic residues" evidence="1">
    <location>
        <begin position="313"/>
        <end position="329"/>
    </location>
</feature>
<evidence type="ECO:0000313" key="2">
    <source>
        <dbReference type="EMBL" id="CAF0976714.1"/>
    </source>
</evidence>
<dbReference type="Proteomes" id="UP000663823">
    <property type="component" value="Unassembled WGS sequence"/>
</dbReference>
<organism evidence="4 6">
    <name type="scientific">Rotaria sordida</name>
    <dbReference type="NCBI Taxonomy" id="392033"/>
    <lineage>
        <taxon>Eukaryota</taxon>
        <taxon>Metazoa</taxon>
        <taxon>Spiralia</taxon>
        <taxon>Gnathifera</taxon>
        <taxon>Rotifera</taxon>
        <taxon>Eurotatoria</taxon>
        <taxon>Bdelloidea</taxon>
        <taxon>Philodinida</taxon>
        <taxon>Philodinidae</taxon>
        <taxon>Rotaria</taxon>
    </lineage>
</organism>
<protein>
    <submittedName>
        <fullName evidence="4">Uncharacterized protein</fullName>
    </submittedName>
</protein>
<dbReference type="Proteomes" id="UP000663882">
    <property type="component" value="Unassembled WGS sequence"/>
</dbReference>
<dbReference type="EMBL" id="CAJOAX010001809">
    <property type="protein sequence ID" value="CAF3747241.1"/>
    <property type="molecule type" value="Genomic_DNA"/>
</dbReference>
<evidence type="ECO:0000313" key="3">
    <source>
        <dbReference type="EMBL" id="CAF1074296.1"/>
    </source>
</evidence>
<dbReference type="EMBL" id="CAJOBE010001714">
    <property type="protein sequence ID" value="CAF3768434.1"/>
    <property type="molecule type" value="Genomic_DNA"/>
</dbReference>
<evidence type="ECO:0000313" key="4">
    <source>
        <dbReference type="EMBL" id="CAF3747241.1"/>
    </source>
</evidence>
<feature type="region of interest" description="Disordered" evidence="1">
    <location>
        <begin position="1"/>
        <end position="26"/>
    </location>
</feature>
<dbReference type="EMBL" id="CAJNOU010000375">
    <property type="protein sequence ID" value="CAF0976714.1"/>
    <property type="molecule type" value="Genomic_DNA"/>
</dbReference>
<feature type="compositionally biased region" description="Polar residues" evidence="1">
    <location>
        <begin position="271"/>
        <end position="292"/>
    </location>
</feature>
<dbReference type="OrthoDB" id="10050816at2759"/>
<dbReference type="Proteomes" id="UP000663874">
    <property type="component" value="Unassembled WGS sequence"/>
</dbReference>
<evidence type="ECO:0000313" key="5">
    <source>
        <dbReference type="EMBL" id="CAF3768434.1"/>
    </source>
</evidence>
<feature type="compositionally biased region" description="Basic and acidic residues" evidence="1">
    <location>
        <begin position="261"/>
        <end position="270"/>
    </location>
</feature>
<feature type="compositionally biased region" description="Basic and acidic residues" evidence="1">
    <location>
        <begin position="1"/>
        <end position="24"/>
    </location>
</feature>
<name>A0A818Y2M9_9BILA</name>
<dbReference type="EMBL" id="CAJNOO010000984">
    <property type="protein sequence ID" value="CAF1074296.1"/>
    <property type="molecule type" value="Genomic_DNA"/>
</dbReference>
<evidence type="ECO:0000256" key="1">
    <source>
        <dbReference type="SAM" id="MobiDB-lite"/>
    </source>
</evidence>
<accession>A0A818Y2M9</accession>
<gene>
    <name evidence="5" type="ORF">FNK824_LOCUS13215</name>
    <name evidence="4" type="ORF">OTI717_LOCUS15372</name>
    <name evidence="3" type="ORF">RFH988_LOCUS17937</name>
    <name evidence="2" type="ORF">SEV965_LOCUS9540</name>
</gene>
<dbReference type="Proteomes" id="UP000663889">
    <property type="component" value="Unassembled WGS sequence"/>
</dbReference>
<comment type="caution">
    <text evidence="4">The sequence shown here is derived from an EMBL/GenBank/DDBJ whole genome shotgun (WGS) entry which is preliminary data.</text>
</comment>
<feature type="region of interest" description="Disordered" evidence="1">
    <location>
        <begin position="155"/>
        <end position="369"/>
    </location>
</feature>
<feature type="compositionally biased region" description="Basic residues" evidence="1">
    <location>
        <begin position="337"/>
        <end position="346"/>
    </location>
</feature>
<feature type="compositionally biased region" description="Basic residues" evidence="1">
    <location>
        <begin position="354"/>
        <end position="367"/>
    </location>
</feature>
<reference evidence="4" key="1">
    <citation type="submission" date="2021-02" db="EMBL/GenBank/DDBJ databases">
        <authorList>
            <person name="Nowell W R."/>
        </authorList>
    </citation>
    <scope>NUCLEOTIDE SEQUENCE</scope>
</reference>
<proteinExistence type="predicted"/>
<feature type="compositionally biased region" description="Polar residues" evidence="1">
    <location>
        <begin position="190"/>
        <end position="203"/>
    </location>
</feature>
<sequence>MTYQLKKEHLTNWDAPKSSEKPLFNDDQSTYISEKSSLVSLRENNQTSIPNNKQLLTSPLPRTNLPIKEPHTLRYPYNDLPENGIPLATQFNNARKEEKKRRKAFRKAPPGQGNLVSLPETKSNAMNENYYPYWHYYKMKNPDWNMRHRQTTDGQLIPYDPIDPSQYAQEPALTKSPTTPRQHHRKSYHNNHGTSIMKNNPDQQRYEPVPKVSSSSPPVSHENYKQQKSLPKQHTLLDDADNIERLNRPSKQRSLQQHQKLKTENDRNDHSVQSMTEKPSQDSNNLTMTFDASTHRSKHHSKTINNDSTGENKKHRHVHHHRRHHHQHHSPTQSQQPHHHHHHHHSPIQSQQQHPHRHHHHHHHNHHYMSPSKEYIDSEFQVIDASFKKSERTPYFQRTEDSSHSPPPAIYNQNSYLPPITSNYNSGSNLTDYYSIHTLSKDWRDSIKPPQIYKADPQTKFYDRYLNSVIDKKLAT</sequence>
<feature type="compositionally biased region" description="Low complexity" evidence="1">
    <location>
        <begin position="209"/>
        <end position="220"/>
    </location>
</feature>
<evidence type="ECO:0000313" key="6">
    <source>
        <dbReference type="Proteomes" id="UP000663823"/>
    </source>
</evidence>
<dbReference type="AlphaFoldDB" id="A0A818Y2M9"/>